<gene>
    <name evidence="3" type="ORF">UFOPK2921_00314</name>
</gene>
<reference evidence="3" key="1">
    <citation type="submission" date="2020-05" db="EMBL/GenBank/DDBJ databases">
        <authorList>
            <person name="Chiriac C."/>
            <person name="Salcher M."/>
            <person name="Ghai R."/>
            <person name="Kavagutti S V."/>
        </authorList>
    </citation>
    <scope>NUCLEOTIDE SEQUENCE</scope>
</reference>
<dbReference type="PANTHER" id="PTHR48081">
    <property type="entry name" value="AB HYDROLASE SUPERFAMILY PROTEIN C4A8.06C"/>
    <property type="match status" value="1"/>
</dbReference>
<proteinExistence type="predicted"/>
<dbReference type="InterPro" id="IPR029058">
    <property type="entry name" value="AB_hydrolase_fold"/>
</dbReference>
<sequence>MSVVLFLSVAASCQIINPKSFERLQLSQIPTSQPSFSLSYGTDRQQSLDVYTPDGWNKNDSRPVIVHVHGGGWNGGQRADVSASMKTQLLRGWVVISVDYRLAPRVRFPEPIRDIDRAIRFVRSQVANLGIDPKQLILSGHSAGGHLAMMQAMGNAQEVFVSPNLPPELAAQSSRPSGVVALGAPMDLNAWAMDGWEAIPNLLNLFLKCPSKETTTMNCSSERLATASVNDLIDPSDPPMYLVHGVDDPIVGVEQVFIISNLAVEQGMASKVKVDVVDSGPRYARQHFPDMGLNLNALNSFLDVAITGQMG</sequence>
<evidence type="ECO:0000313" key="3">
    <source>
        <dbReference type="EMBL" id="CAB4772041.1"/>
    </source>
</evidence>
<dbReference type="InterPro" id="IPR050300">
    <property type="entry name" value="GDXG_lipolytic_enzyme"/>
</dbReference>
<feature type="domain" description="BD-FAE-like" evidence="2">
    <location>
        <begin position="48"/>
        <end position="256"/>
    </location>
</feature>
<dbReference type="Pfam" id="PF20434">
    <property type="entry name" value="BD-FAE"/>
    <property type="match status" value="1"/>
</dbReference>
<dbReference type="InterPro" id="IPR049492">
    <property type="entry name" value="BD-FAE-like_dom"/>
</dbReference>
<evidence type="ECO:0000259" key="2">
    <source>
        <dbReference type="Pfam" id="PF20434"/>
    </source>
</evidence>
<accession>A0A6J6VI02</accession>
<protein>
    <submittedName>
        <fullName evidence="3">Unannotated protein</fullName>
    </submittedName>
</protein>
<organism evidence="3">
    <name type="scientific">freshwater metagenome</name>
    <dbReference type="NCBI Taxonomy" id="449393"/>
    <lineage>
        <taxon>unclassified sequences</taxon>
        <taxon>metagenomes</taxon>
        <taxon>ecological metagenomes</taxon>
    </lineage>
</organism>
<evidence type="ECO:0000256" key="1">
    <source>
        <dbReference type="ARBA" id="ARBA00022801"/>
    </source>
</evidence>
<dbReference type="EMBL" id="CAEZZV010000025">
    <property type="protein sequence ID" value="CAB4772041.1"/>
    <property type="molecule type" value="Genomic_DNA"/>
</dbReference>
<dbReference type="GO" id="GO:0016787">
    <property type="term" value="F:hydrolase activity"/>
    <property type="evidence" value="ECO:0007669"/>
    <property type="project" value="UniProtKB-KW"/>
</dbReference>
<dbReference type="SUPFAM" id="SSF53474">
    <property type="entry name" value="alpha/beta-Hydrolases"/>
    <property type="match status" value="1"/>
</dbReference>
<keyword evidence="1" id="KW-0378">Hydrolase</keyword>
<name>A0A6J6VI02_9ZZZZ</name>
<dbReference type="AlphaFoldDB" id="A0A6J6VI02"/>
<dbReference type="Gene3D" id="3.40.50.1820">
    <property type="entry name" value="alpha/beta hydrolase"/>
    <property type="match status" value="1"/>
</dbReference>